<organism evidence="1 2">
    <name type="scientific">Paenibacillus tundrae</name>
    <dbReference type="NCBI Taxonomy" id="528187"/>
    <lineage>
        <taxon>Bacteria</taxon>
        <taxon>Bacillati</taxon>
        <taxon>Bacillota</taxon>
        <taxon>Bacilli</taxon>
        <taxon>Bacillales</taxon>
        <taxon>Paenibacillaceae</taxon>
        <taxon>Paenibacillus</taxon>
    </lineage>
</organism>
<proteinExistence type="predicted"/>
<dbReference type="InterPro" id="IPR037208">
    <property type="entry name" value="Spo0E-like_sf"/>
</dbReference>
<gene>
    <name evidence="1" type="ORF">J2T19_003694</name>
</gene>
<dbReference type="InterPro" id="IPR036638">
    <property type="entry name" value="HLH_DNA-bd_sf"/>
</dbReference>
<accession>A0ABT9WGT6</accession>
<dbReference type="Proteomes" id="UP001233836">
    <property type="component" value="Unassembled WGS sequence"/>
</dbReference>
<sequence length="62" mass="7568">MNERKKISDQIEWSRQKLCRMAENQGMQDGQVLQQSMILDELINEYNRFKYKKHILNRQPIT</sequence>
<protein>
    <recommendedName>
        <fullName evidence="3">Aspartyl-phosphate phosphatase Spo0E family protein</fullName>
    </recommendedName>
</protein>
<dbReference type="EMBL" id="JAUSTI010000010">
    <property type="protein sequence ID" value="MDQ0172217.1"/>
    <property type="molecule type" value="Genomic_DNA"/>
</dbReference>
<dbReference type="SUPFAM" id="SSF140500">
    <property type="entry name" value="BAS1536-like"/>
    <property type="match status" value="1"/>
</dbReference>
<comment type="caution">
    <text evidence="1">The sequence shown here is derived from an EMBL/GenBank/DDBJ whole genome shotgun (WGS) entry which is preliminary data.</text>
</comment>
<evidence type="ECO:0008006" key="3">
    <source>
        <dbReference type="Google" id="ProtNLM"/>
    </source>
</evidence>
<keyword evidence="2" id="KW-1185">Reference proteome</keyword>
<name>A0ABT9WGT6_9BACL</name>
<dbReference type="Gene3D" id="4.10.280.10">
    <property type="entry name" value="Helix-loop-helix DNA-binding domain"/>
    <property type="match status" value="1"/>
</dbReference>
<dbReference type="Pfam" id="PF09388">
    <property type="entry name" value="SpoOE-like"/>
    <property type="match status" value="1"/>
</dbReference>
<evidence type="ECO:0000313" key="1">
    <source>
        <dbReference type="EMBL" id="MDQ0172217.1"/>
    </source>
</evidence>
<dbReference type="InterPro" id="IPR018540">
    <property type="entry name" value="Spo0E-like"/>
</dbReference>
<dbReference type="RefSeq" id="WP_239292946.1">
    <property type="nucleotide sequence ID" value="NZ_JAUSTI010000010.1"/>
</dbReference>
<reference evidence="1 2" key="1">
    <citation type="submission" date="2023-07" db="EMBL/GenBank/DDBJ databases">
        <title>Sorghum-associated microbial communities from plants grown in Nebraska, USA.</title>
        <authorList>
            <person name="Schachtman D."/>
        </authorList>
    </citation>
    <scope>NUCLEOTIDE SEQUENCE [LARGE SCALE GENOMIC DNA]</scope>
    <source>
        <strain evidence="1 2">DS1314</strain>
    </source>
</reference>
<evidence type="ECO:0000313" key="2">
    <source>
        <dbReference type="Proteomes" id="UP001233836"/>
    </source>
</evidence>